<dbReference type="EMBL" id="JBHSNC010000057">
    <property type="protein sequence ID" value="MFC5532257.1"/>
    <property type="molecule type" value="Genomic_DNA"/>
</dbReference>
<accession>A0ABW0R8T2</accession>
<comment type="caution">
    <text evidence="2">The sequence shown here is derived from an EMBL/GenBank/DDBJ whole genome shotgun (WGS) entry which is preliminary data.</text>
</comment>
<reference evidence="3" key="1">
    <citation type="journal article" date="2019" name="Int. J. Syst. Evol. Microbiol.">
        <title>The Global Catalogue of Microorganisms (GCM) 10K type strain sequencing project: providing services to taxonomists for standard genome sequencing and annotation.</title>
        <authorList>
            <consortium name="The Broad Institute Genomics Platform"/>
            <consortium name="The Broad Institute Genome Sequencing Center for Infectious Disease"/>
            <person name="Wu L."/>
            <person name="Ma J."/>
        </authorList>
    </citation>
    <scope>NUCLEOTIDE SEQUENCE [LARGE SCALE GENOMIC DNA]</scope>
    <source>
        <strain evidence="3">CGMCC 1.18578</strain>
    </source>
</reference>
<proteinExistence type="predicted"/>
<evidence type="ECO:0000256" key="1">
    <source>
        <dbReference type="SAM" id="MobiDB-lite"/>
    </source>
</evidence>
<dbReference type="RefSeq" id="WP_378114226.1">
    <property type="nucleotide sequence ID" value="NZ_JBHSNC010000057.1"/>
</dbReference>
<sequence>MATLIVRVPDDDYDAFKTRCGSQKKTISGEIRSLMRSPANEDFLMNLGRRLDVIAAMLAGDLVGKEAGDRMRELHLDFDSMKQEISQQNTHHERRSAPEE</sequence>
<dbReference type="Proteomes" id="UP001596108">
    <property type="component" value="Unassembled WGS sequence"/>
</dbReference>
<evidence type="ECO:0000313" key="3">
    <source>
        <dbReference type="Proteomes" id="UP001596108"/>
    </source>
</evidence>
<gene>
    <name evidence="2" type="ORF">ACFPQ4_22815</name>
</gene>
<protein>
    <submittedName>
        <fullName evidence="2">Uncharacterized protein</fullName>
    </submittedName>
</protein>
<feature type="region of interest" description="Disordered" evidence="1">
    <location>
        <begin position="80"/>
        <end position="100"/>
    </location>
</feature>
<name>A0ABW0R8T2_9BACL</name>
<organism evidence="2 3">
    <name type="scientific">Cohnella yongneupensis</name>
    <dbReference type="NCBI Taxonomy" id="425006"/>
    <lineage>
        <taxon>Bacteria</taxon>
        <taxon>Bacillati</taxon>
        <taxon>Bacillota</taxon>
        <taxon>Bacilli</taxon>
        <taxon>Bacillales</taxon>
        <taxon>Paenibacillaceae</taxon>
        <taxon>Cohnella</taxon>
    </lineage>
</organism>
<evidence type="ECO:0000313" key="2">
    <source>
        <dbReference type="EMBL" id="MFC5532257.1"/>
    </source>
</evidence>
<keyword evidence="3" id="KW-1185">Reference proteome</keyword>